<dbReference type="RefSeq" id="WP_264848358.1">
    <property type="nucleotide sequence ID" value="NZ_BRXR01000001.1"/>
</dbReference>
<feature type="domain" description="N-acetyltransferase" evidence="1">
    <location>
        <begin position="9"/>
        <end position="172"/>
    </location>
</feature>
<dbReference type="Pfam" id="PF13302">
    <property type="entry name" value="Acetyltransf_3"/>
    <property type="match status" value="1"/>
</dbReference>
<dbReference type="InterPro" id="IPR016181">
    <property type="entry name" value="Acyl_CoA_acyltransferase"/>
</dbReference>
<evidence type="ECO:0000313" key="2">
    <source>
        <dbReference type="EMBL" id="GLC29078.1"/>
    </source>
</evidence>
<gene>
    <name evidence="2" type="ORF">bsdE14_04880</name>
</gene>
<dbReference type="EMBL" id="BRXR01000001">
    <property type="protein sequence ID" value="GLC29078.1"/>
    <property type="molecule type" value="Genomic_DNA"/>
</dbReference>
<dbReference type="PANTHER" id="PTHR43415:SF3">
    <property type="entry name" value="GNAT-FAMILY ACETYLTRANSFERASE"/>
    <property type="match status" value="1"/>
</dbReference>
<protein>
    <submittedName>
        <fullName evidence="2">N-acetyltransferase</fullName>
    </submittedName>
</protein>
<dbReference type="Proteomes" id="UP001208567">
    <property type="component" value="Unassembled WGS sequence"/>
</dbReference>
<dbReference type="PROSITE" id="PS51186">
    <property type="entry name" value="GNAT"/>
    <property type="match status" value="1"/>
</dbReference>
<dbReference type="PANTHER" id="PTHR43415">
    <property type="entry name" value="SPERMIDINE N(1)-ACETYLTRANSFERASE"/>
    <property type="match status" value="1"/>
</dbReference>
<evidence type="ECO:0000259" key="1">
    <source>
        <dbReference type="PROSITE" id="PS51186"/>
    </source>
</evidence>
<keyword evidence="3" id="KW-1185">Reference proteome</keyword>
<sequence length="176" mass="20768">MINIQGDNIYLKTFSREEYHRYWKSYVADPVMDPNPYVYDEEKVDEKYVLITEKESWYPRAGIFLPNGTPIGEISFKRVDYKKSRCELGIALVNDNYKGLGYGTEAVKLAIEYVFSTLKLKNIYADTMGSNIRMQKIFERLGFEFINCDEHFYNMHDRCEDKMNYILINPNEIGCQ</sequence>
<comment type="caution">
    <text evidence="2">The sequence shown here is derived from an EMBL/GenBank/DDBJ whole genome shotgun (WGS) entry which is preliminary data.</text>
</comment>
<proteinExistence type="predicted"/>
<dbReference type="CDD" id="cd04301">
    <property type="entry name" value="NAT_SF"/>
    <property type="match status" value="1"/>
</dbReference>
<organism evidence="2 3">
    <name type="scientific">Clostridium omnivorum</name>
    <dbReference type="NCBI Taxonomy" id="1604902"/>
    <lineage>
        <taxon>Bacteria</taxon>
        <taxon>Bacillati</taxon>
        <taxon>Bacillota</taxon>
        <taxon>Clostridia</taxon>
        <taxon>Eubacteriales</taxon>
        <taxon>Clostridiaceae</taxon>
        <taxon>Clostridium</taxon>
    </lineage>
</organism>
<accession>A0ABQ5N1K4</accession>
<evidence type="ECO:0000313" key="3">
    <source>
        <dbReference type="Proteomes" id="UP001208567"/>
    </source>
</evidence>
<reference evidence="2 3" key="1">
    <citation type="journal article" date="2024" name="Int. J. Syst. Evol. Microbiol.">
        <title>Clostridium omnivorum sp. nov., isolated from anoxic soil under the treatment of reductive soil disinfestation.</title>
        <authorList>
            <person name="Ueki A."/>
            <person name="Tonouchi A."/>
            <person name="Kaku N."/>
            <person name="Honma S."/>
            <person name="Ueki K."/>
        </authorList>
    </citation>
    <scope>NUCLEOTIDE SEQUENCE [LARGE SCALE GENOMIC DNA]</scope>
    <source>
        <strain evidence="2 3">E14</strain>
    </source>
</reference>
<name>A0ABQ5N1K4_9CLOT</name>
<dbReference type="Gene3D" id="3.40.630.30">
    <property type="match status" value="1"/>
</dbReference>
<dbReference type="InterPro" id="IPR000182">
    <property type="entry name" value="GNAT_dom"/>
</dbReference>
<dbReference type="SUPFAM" id="SSF55729">
    <property type="entry name" value="Acyl-CoA N-acyltransferases (Nat)"/>
    <property type="match status" value="1"/>
</dbReference>